<dbReference type="PANTHER" id="PTHR38474:SF1">
    <property type="entry name" value="SLR0299 PROTEIN"/>
    <property type="match status" value="1"/>
</dbReference>
<protein>
    <submittedName>
        <fullName evidence="1">Chloramphenicol acetyltransferase</fullName>
    </submittedName>
</protein>
<dbReference type="Pfam" id="PF00302">
    <property type="entry name" value="CAT"/>
    <property type="match status" value="1"/>
</dbReference>
<organism evidence="1 2">
    <name type="scientific">Chitinophaga horti</name>
    <dbReference type="NCBI Taxonomy" id="2920382"/>
    <lineage>
        <taxon>Bacteria</taxon>
        <taxon>Pseudomonadati</taxon>
        <taxon>Bacteroidota</taxon>
        <taxon>Chitinophagia</taxon>
        <taxon>Chitinophagales</taxon>
        <taxon>Chitinophagaceae</taxon>
        <taxon>Chitinophaga</taxon>
    </lineage>
</organism>
<evidence type="ECO:0000313" key="2">
    <source>
        <dbReference type="Proteomes" id="UP001162741"/>
    </source>
</evidence>
<dbReference type="InterPro" id="IPR023213">
    <property type="entry name" value="CAT-like_dom_sf"/>
</dbReference>
<dbReference type="Gene3D" id="3.30.559.10">
    <property type="entry name" value="Chloramphenicol acetyltransferase-like domain"/>
    <property type="match status" value="1"/>
</dbReference>
<evidence type="ECO:0000313" key="1">
    <source>
        <dbReference type="EMBL" id="UYQ94346.1"/>
    </source>
</evidence>
<dbReference type="Proteomes" id="UP001162741">
    <property type="component" value="Chromosome"/>
</dbReference>
<dbReference type="EMBL" id="CP107006">
    <property type="protein sequence ID" value="UYQ94346.1"/>
    <property type="molecule type" value="Genomic_DNA"/>
</dbReference>
<dbReference type="InterPro" id="IPR001707">
    <property type="entry name" value="Cmp_AcTrfase"/>
</dbReference>
<reference evidence="1" key="1">
    <citation type="submission" date="2022-10" db="EMBL/GenBank/DDBJ databases">
        <title>Chitinophaga sp. nov., isolated from soil.</title>
        <authorList>
            <person name="Jeon C.O."/>
        </authorList>
    </citation>
    <scope>NUCLEOTIDE SEQUENCE</scope>
    <source>
        <strain evidence="1">R8</strain>
    </source>
</reference>
<accession>A0ABY6J7T8</accession>
<dbReference type="SUPFAM" id="SSF52777">
    <property type="entry name" value="CoA-dependent acyltransferases"/>
    <property type="match status" value="1"/>
</dbReference>
<proteinExistence type="predicted"/>
<dbReference type="RefSeq" id="WP_264282257.1">
    <property type="nucleotide sequence ID" value="NZ_CP107006.1"/>
</dbReference>
<gene>
    <name evidence="1" type="ORF">MKQ68_04485</name>
</gene>
<dbReference type="PIRSF" id="PIRSF000440">
    <property type="entry name" value="CAT"/>
    <property type="match status" value="1"/>
</dbReference>
<name>A0ABY6J7T8_9BACT</name>
<sequence length="208" mass="23687">MRQLLDMESWARKEHFQFFRQFEEPFFGVCADVDCTAAYQRAQGGNGSFFLQYLHATLTAANQIEPFRYRIDGEQVWVYDQVHASPTIDRPGGTFGFAYIDYHEDFHQFTKQAQAEIHRVKGSTGLHPAVSGENVLHCSALPWINFTGLSHARKFSFADSCPKISFGKIKDQHGRKLMPVSVHVHHALMDGYHAGLFFQALEELMGKS</sequence>
<keyword evidence="2" id="KW-1185">Reference proteome</keyword>
<dbReference type="SMART" id="SM01059">
    <property type="entry name" value="CAT"/>
    <property type="match status" value="1"/>
</dbReference>
<dbReference type="PANTHER" id="PTHR38474">
    <property type="entry name" value="SLR0299 PROTEIN"/>
    <property type="match status" value="1"/>
</dbReference>